<feature type="transmembrane region" description="Helical" evidence="10">
    <location>
        <begin position="135"/>
        <end position="155"/>
    </location>
</feature>
<evidence type="ECO:0000256" key="10">
    <source>
        <dbReference type="SAM" id="Phobius"/>
    </source>
</evidence>
<dbReference type="InterPro" id="IPR004117">
    <property type="entry name" value="7tm6_olfct_rcpt"/>
</dbReference>
<dbReference type="GO" id="GO:0005886">
    <property type="term" value="C:plasma membrane"/>
    <property type="evidence" value="ECO:0007669"/>
    <property type="project" value="UniProtKB-SubCell"/>
</dbReference>
<evidence type="ECO:0000256" key="3">
    <source>
        <dbReference type="ARBA" id="ARBA00022606"/>
    </source>
</evidence>
<dbReference type="AlphaFoldDB" id="R9PUL2"/>
<feature type="transmembrane region" description="Helical" evidence="10">
    <location>
        <begin position="95"/>
        <end position="123"/>
    </location>
</feature>
<name>R9PUL2_DENPD</name>
<dbReference type="PANTHER" id="PTHR21137">
    <property type="entry name" value="ODORANT RECEPTOR"/>
    <property type="match status" value="1"/>
</dbReference>
<evidence type="ECO:0000256" key="4">
    <source>
        <dbReference type="ARBA" id="ARBA00022692"/>
    </source>
</evidence>
<reference evidence="11" key="1">
    <citation type="journal article" date="2013" name="BMC Genomics">
        <title>Antennal transcriptome analysis of the chemosensory gene families in the tree killing bark beetles, Ips typographus and Dendroctonus ponderosae (Coleoptera: Curculionidae: Scolytinae).</title>
        <authorList>
            <person name="Andersson M.N."/>
            <person name="Grosse-Wilde E."/>
            <person name="Keeling C.I."/>
            <person name="Bengtsson J.M."/>
            <person name="Yuen M.M."/>
            <person name="Li M."/>
            <person name="Hillbur Y."/>
            <person name="Bohlmann J."/>
            <person name="Hansson B.S."/>
            <person name="Schlyter F."/>
        </authorList>
    </citation>
    <scope>NUCLEOTIDE SEQUENCE</scope>
</reference>
<organism evidence="11">
    <name type="scientific">Dendroctonus ponderosae</name>
    <name type="common">Mountain pine beetle</name>
    <dbReference type="NCBI Taxonomy" id="77166"/>
    <lineage>
        <taxon>Eukaryota</taxon>
        <taxon>Metazoa</taxon>
        <taxon>Ecdysozoa</taxon>
        <taxon>Arthropoda</taxon>
        <taxon>Hexapoda</taxon>
        <taxon>Insecta</taxon>
        <taxon>Pterygota</taxon>
        <taxon>Neoptera</taxon>
        <taxon>Endopterygota</taxon>
        <taxon>Coleoptera</taxon>
        <taxon>Polyphaga</taxon>
        <taxon>Cucujiformia</taxon>
        <taxon>Curculionidae</taxon>
        <taxon>Scolytinae</taxon>
        <taxon>Dendroctonus</taxon>
    </lineage>
</organism>
<dbReference type="GO" id="GO:0007165">
    <property type="term" value="P:signal transduction"/>
    <property type="evidence" value="ECO:0007669"/>
    <property type="project" value="UniProtKB-KW"/>
</dbReference>
<evidence type="ECO:0000256" key="9">
    <source>
        <dbReference type="ARBA" id="ARBA00023224"/>
    </source>
</evidence>
<keyword evidence="6 10" id="KW-1133">Transmembrane helix</keyword>
<sequence>LSAALFPWKIHDTKSYMFTLFIQTWTSIIGASVCVTLDCTFAIFSTIVKMELHLLKEKFKTMDFSSTNKQIKYELKKNMELYDNIVKITFAIQKIFNYVLLSTFINSIILICLTGFLSTHTVIDEQADLSEKINYVYTLGYFGYLLFQVSVYCYYGHQIMTESSDINEAIYLSN</sequence>
<evidence type="ECO:0000256" key="8">
    <source>
        <dbReference type="ARBA" id="ARBA00023170"/>
    </source>
</evidence>
<keyword evidence="3" id="KW-0716">Sensory transduction</keyword>
<dbReference type="GO" id="GO:0004984">
    <property type="term" value="F:olfactory receptor activity"/>
    <property type="evidence" value="ECO:0007669"/>
    <property type="project" value="InterPro"/>
</dbReference>
<evidence type="ECO:0000256" key="6">
    <source>
        <dbReference type="ARBA" id="ARBA00022989"/>
    </source>
</evidence>
<dbReference type="PANTHER" id="PTHR21137:SF35">
    <property type="entry name" value="ODORANT RECEPTOR 19A-RELATED"/>
    <property type="match status" value="1"/>
</dbReference>
<evidence type="ECO:0000256" key="5">
    <source>
        <dbReference type="ARBA" id="ARBA00022725"/>
    </source>
</evidence>
<protein>
    <submittedName>
        <fullName evidence="11">Odorant receptor onOr13</fullName>
    </submittedName>
</protein>
<keyword evidence="4 10" id="KW-0812">Transmembrane</keyword>
<proteinExistence type="evidence at transcript level"/>
<dbReference type="Pfam" id="PF02949">
    <property type="entry name" value="7tm_6"/>
    <property type="match status" value="1"/>
</dbReference>
<keyword evidence="9" id="KW-0807">Transducer</keyword>
<keyword evidence="7 10" id="KW-0472">Membrane</keyword>
<keyword evidence="2" id="KW-1003">Cell membrane</keyword>
<comment type="subcellular location">
    <subcellularLocation>
        <location evidence="1">Cell membrane</location>
        <topology evidence="1">Multi-pass membrane protein</topology>
    </subcellularLocation>
</comment>
<evidence type="ECO:0000256" key="7">
    <source>
        <dbReference type="ARBA" id="ARBA00023136"/>
    </source>
</evidence>
<accession>R9PUL2</accession>
<feature type="transmembrane region" description="Helical" evidence="10">
    <location>
        <begin position="20"/>
        <end position="48"/>
    </location>
</feature>
<evidence type="ECO:0000256" key="2">
    <source>
        <dbReference type="ARBA" id="ARBA00022475"/>
    </source>
</evidence>
<dbReference type="EMBL" id="GABX01000014">
    <property type="protein sequence ID" value="JAA74505.1"/>
    <property type="molecule type" value="mRNA"/>
</dbReference>
<evidence type="ECO:0000256" key="1">
    <source>
        <dbReference type="ARBA" id="ARBA00004651"/>
    </source>
</evidence>
<dbReference type="OrthoDB" id="7540137at2759"/>
<keyword evidence="5" id="KW-0552">Olfaction</keyword>
<dbReference type="GO" id="GO:0005549">
    <property type="term" value="F:odorant binding"/>
    <property type="evidence" value="ECO:0007669"/>
    <property type="project" value="InterPro"/>
</dbReference>
<keyword evidence="8 11" id="KW-0675">Receptor</keyword>
<evidence type="ECO:0000313" key="11">
    <source>
        <dbReference type="EMBL" id="JAA74505.1"/>
    </source>
</evidence>
<feature type="non-terminal residue" evidence="11">
    <location>
        <position position="1"/>
    </location>
</feature>